<dbReference type="SUPFAM" id="SSF52540">
    <property type="entry name" value="P-loop containing nucleoside triphosphate hydrolases"/>
    <property type="match status" value="1"/>
</dbReference>
<proteinExistence type="predicted"/>
<organism evidence="1 2">
    <name type="scientific">Rubrobacter marinus</name>
    <dbReference type="NCBI Taxonomy" id="2653852"/>
    <lineage>
        <taxon>Bacteria</taxon>
        <taxon>Bacillati</taxon>
        <taxon>Actinomycetota</taxon>
        <taxon>Rubrobacteria</taxon>
        <taxon>Rubrobacterales</taxon>
        <taxon>Rubrobacteraceae</taxon>
        <taxon>Rubrobacter</taxon>
    </lineage>
</organism>
<dbReference type="EMBL" id="CP045121">
    <property type="protein sequence ID" value="QIN77678.1"/>
    <property type="molecule type" value="Genomic_DNA"/>
</dbReference>
<reference evidence="1 2" key="1">
    <citation type="submission" date="2019-10" db="EMBL/GenBank/DDBJ databases">
        <title>Rubrobacter sp nov SCSIO 52915 isolated from a deep-sea sediment in the South China Sea.</title>
        <authorList>
            <person name="Chen R.W."/>
        </authorList>
    </citation>
    <scope>NUCLEOTIDE SEQUENCE [LARGE SCALE GENOMIC DNA]</scope>
    <source>
        <strain evidence="1 2">SCSIO 52915</strain>
    </source>
</reference>
<evidence type="ECO:0000313" key="1">
    <source>
        <dbReference type="EMBL" id="QIN77678.1"/>
    </source>
</evidence>
<dbReference type="Pfam" id="PF13469">
    <property type="entry name" value="Sulfotransfer_3"/>
    <property type="match status" value="1"/>
</dbReference>
<dbReference type="RefSeq" id="WP_166395356.1">
    <property type="nucleotide sequence ID" value="NZ_CP045121.1"/>
</dbReference>
<dbReference type="Proteomes" id="UP000502706">
    <property type="component" value="Chromosome"/>
</dbReference>
<keyword evidence="2" id="KW-1185">Reference proteome</keyword>
<accession>A0A6G8PT45</accession>
<dbReference type="Gene3D" id="3.40.50.300">
    <property type="entry name" value="P-loop containing nucleotide triphosphate hydrolases"/>
    <property type="match status" value="1"/>
</dbReference>
<name>A0A6G8PT45_9ACTN</name>
<dbReference type="AlphaFoldDB" id="A0A6G8PT45"/>
<sequence>MVPDTPQILFLAYFSRSGSTFLSSRLDRYGDVGVTVESAFMRTLLLKKGELRRAAGPGEVYGMLENEARFANLGLSRAALSEHLKPGGAYGVGEVARAILGAYFAEKKPGARVWVVKEGGSGFLVNAISRELPEARFLHVIRDGRAVLNSGLNAVRPYGEGERMARDPLAVARVWSGFVDGVDAFRAARPERCLECRYEDLMADEEGELRRLRRSLGLPEEAPRSTGEGEGYYEAMPEKERSIHRLVSGGAVRGRVDAWRDELGRGDRLVFEYRARRSLRRHGYGAEAPGLPALLRDRDFLASYVSSLARRVGSWRRLARNPVRLLYVIRTTALRLKDRLT</sequence>
<dbReference type="KEGG" id="rmar:GBA65_03190"/>
<evidence type="ECO:0000313" key="2">
    <source>
        <dbReference type="Proteomes" id="UP000502706"/>
    </source>
</evidence>
<dbReference type="InterPro" id="IPR027417">
    <property type="entry name" value="P-loop_NTPase"/>
</dbReference>
<protein>
    <recommendedName>
        <fullName evidence="3">Sulfotransferase</fullName>
    </recommendedName>
</protein>
<evidence type="ECO:0008006" key="3">
    <source>
        <dbReference type="Google" id="ProtNLM"/>
    </source>
</evidence>
<gene>
    <name evidence="1" type="ORF">GBA65_03190</name>
</gene>